<evidence type="ECO:0000256" key="4">
    <source>
        <dbReference type="ARBA" id="ARBA00022801"/>
    </source>
</evidence>
<sequence>MTPSTIPLQKWRFRQKPKTPDPDNRWTSCWIPTSVQAELIKTGDIKDPRKDLNEWDAQWIGEADWEFQCDFDIPADRLKAARCDLVFEGLDTYCDVLLNDRKILSSDNMFVAHRVSCKEHIRSGKNRLLIVFKSPWQEAKQAERAHGGPRGVWNGDPCRLYSRKAQYGWGWDWGPKLLTVGPWRPITLESYDFRIEAVRIEAHISSPDLKIATLRATVDAARANGMRLRFLLFDQSGVCLKEEMRPAEDSWVEWTFEDGQIHPWWPRGYGAQELYQLRVELWKDGQAEPAAHKSIRLGFRHIEVVERPFIHQRGTSFFFKVNGVPIFCGGSNWIPADIFATDISPKRYRQWVEKMVQGNQKMLRIWGGGMYEHDELYNACDELGVLVWQDFMFACGIYPSYAEFNNSVKNEAEQAVKRLRDHPSVVIFAGNNEDYQVAESLKIVDYTDESGDYMHSEFPGRHIYEIILPEVVHCLSDIHYHRSSPYGGKTSRDPAVGDIHQWNVWHGTQEPWSKWGELSGRFVSEFGMQAYPNLKTVQTWSDNQAELFPQSRVSSRHNKAIGAERRLESYIMENFEHAYDMPSYIYYSQIMQAECLAAAYRAWRRNWKGEGKEYTAGALVWQLNDCWPCTSWSIIDYYMRPKPAYFTIKRELETYTVGISRKEIKKPKDKTTDAAFEIFESIEVWGCNSSLILKPVTIVVETWHLHRGILDRKFIETTLKANASTEIWSGPIPRQPVRSSLSQPPEPIIVSARLLARESELVLARHSSWPEPYKYLRFPEPGLKCQVSEGAVRLSCERPIKGIVLNVEGDEVEWDDQGIDLIPGDDQVIAVKGLEKRAVTARYLGSDGL</sequence>
<dbReference type="SUPFAM" id="SSF49785">
    <property type="entry name" value="Galactose-binding domain-like"/>
    <property type="match status" value="1"/>
</dbReference>
<keyword evidence="5" id="KW-0326">Glycosidase</keyword>
<evidence type="ECO:0000256" key="3">
    <source>
        <dbReference type="ARBA" id="ARBA00012754"/>
    </source>
</evidence>
<comment type="caution">
    <text evidence="8">The sequence shown here is derived from an EMBL/GenBank/DDBJ whole genome shotgun (WGS) entry which is preliminary data.</text>
</comment>
<dbReference type="SUPFAM" id="SSF51445">
    <property type="entry name" value="(Trans)glycosidases"/>
    <property type="match status" value="1"/>
</dbReference>
<evidence type="ECO:0000256" key="2">
    <source>
        <dbReference type="ARBA" id="ARBA00004740"/>
    </source>
</evidence>
<accession>A0A1E3HZ93</accession>
<dbReference type="InterPro" id="IPR050887">
    <property type="entry name" value="Beta-mannosidase_GH2"/>
</dbReference>
<dbReference type="OrthoDB" id="2866996at2759"/>
<dbReference type="EMBL" id="AWGJ01000003">
    <property type="protein sequence ID" value="ODN81629.1"/>
    <property type="molecule type" value="Genomic_DNA"/>
</dbReference>
<keyword evidence="9" id="KW-1185">Reference proteome</keyword>
<dbReference type="AlphaFoldDB" id="A0A1E3HZ93"/>
<proteinExistence type="predicted"/>
<gene>
    <name evidence="8" type="ORF">L202_02034</name>
</gene>
<comment type="catalytic activity">
    <reaction evidence="1">
        <text>Hydrolysis of terminal, non-reducing beta-D-mannose residues in beta-D-mannosides.</text>
        <dbReference type="EC" id="3.2.1.25"/>
    </reaction>
</comment>
<evidence type="ECO:0000259" key="6">
    <source>
        <dbReference type="Pfam" id="PF17786"/>
    </source>
</evidence>
<evidence type="ECO:0000313" key="8">
    <source>
        <dbReference type="EMBL" id="ODN81629.1"/>
    </source>
</evidence>
<evidence type="ECO:0000256" key="5">
    <source>
        <dbReference type="ARBA" id="ARBA00023295"/>
    </source>
</evidence>
<keyword evidence="4" id="KW-0378">Hydrolase</keyword>
<dbReference type="InterPro" id="IPR017853">
    <property type="entry name" value="GH"/>
</dbReference>
<dbReference type="PANTHER" id="PTHR43730">
    <property type="entry name" value="BETA-MANNOSIDASE"/>
    <property type="match status" value="1"/>
</dbReference>
<dbReference type="GeneID" id="30153343"/>
<dbReference type="InterPro" id="IPR008979">
    <property type="entry name" value="Galactose-bd-like_sf"/>
</dbReference>
<comment type="pathway">
    <text evidence="2">Glycan metabolism; N-glycan degradation.</text>
</comment>
<protein>
    <recommendedName>
        <fullName evidence="3">beta-mannosidase</fullName>
        <ecNumber evidence="3">3.2.1.25</ecNumber>
    </recommendedName>
</protein>
<dbReference type="Gene3D" id="2.60.40.10">
    <property type="entry name" value="Immunoglobulins"/>
    <property type="match status" value="2"/>
</dbReference>
<name>A0A1E3HZ93_9TREE</name>
<reference evidence="8 9" key="1">
    <citation type="submission" date="2016-06" db="EMBL/GenBank/DDBJ databases">
        <title>Evolution of pathogenesis and genome organization in the Tremellales.</title>
        <authorList>
            <person name="Cuomo C."/>
            <person name="Litvintseva A."/>
            <person name="Heitman J."/>
            <person name="Chen Y."/>
            <person name="Sun S."/>
            <person name="Springer D."/>
            <person name="Dromer F."/>
            <person name="Young S."/>
            <person name="Zeng Q."/>
            <person name="Chapman S."/>
            <person name="Gujja S."/>
            <person name="Saif S."/>
            <person name="Birren B."/>
        </authorList>
    </citation>
    <scope>NUCLEOTIDE SEQUENCE [LARGE SCALE GENOMIC DNA]</scope>
    <source>
        <strain evidence="8 9">CBS 6039</strain>
    </source>
</reference>
<evidence type="ECO:0000256" key="1">
    <source>
        <dbReference type="ARBA" id="ARBA00000829"/>
    </source>
</evidence>
<dbReference type="Gene3D" id="2.60.120.260">
    <property type="entry name" value="Galactose-binding domain-like"/>
    <property type="match status" value="1"/>
</dbReference>
<dbReference type="SUPFAM" id="SSF49303">
    <property type="entry name" value="beta-Galactosidase/glucuronidase domain"/>
    <property type="match status" value="2"/>
</dbReference>
<dbReference type="Gene3D" id="3.20.20.80">
    <property type="entry name" value="Glycosidases"/>
    <property type="match status" value="1"/>
</dbReference>
<dbReference type="Proteomes" id="UP000094065">
    <property type="component" value="Unassembled WGS sequence"/>
</dbReference>
<dbReference type="InterPro" id="IPR013783">
    <property type="entry name" value="Ig-like_fold"/>
</dbReference>
<evidence type="ECO:0000259" key="7">
    <source>
        <dbReference type="Pfam" id="PF22666"/>
    </source>
</evidence>
<dbReference type="Pfam" id="PF22666">
    <property type="entry name" value="Glyco_hydro_2_N2"/>
    <property type="match status" value="1"/>
</dbReference>
<feature type="domain" description="Beta-mannosidase-like galactose-binding" evidence="7">
    <location>
        <begin position="11"/>
        <end position="184"/>
    </location>
</feature>
<dbReference type="Pfam" id="PF17786">
    <property type="entry name" value="Mannosidase_ig"/>
    <property type="match status" value="1"/>
</dbReference>
<dbReference type="InterPro" id="IPR041447">
    <property type="entry name" value="Mannosidase_ig"/>
</dbReference>
<dbReference type="STRING" id="1295533.A0A1E3HZ93"/>
<dbReference type="GO" id="GO:0004567">
    <property type="term" value="F:beta-mannosidase activity"/>
    <property type="evidence" value="ECO:0007669"/>
    <property type="project" value="UniProtKB-EC"/>
</dbReference>
<dbReference type="EC" id="3.2.1.25" evidence="3"/>
<dbReference type="InterPro" id="IPR036156">
    <property type="entry name" value="Beta-gal/glucu_dom_sf"/>
</dbReference>
<feature type="domain" description="Mannosidase Ig/CBM-like" evidence="6">
    <location>
        <begin position="681"/>
        <end position="775"/>
    </location>
</feature>
<evidence type="ECO:0000313" key="9">
    <source>
        <dbReference type="Proteomes" id="UP000094065"/>
    </source>
</evidence>
<dbReference type="RefSeq" id="XP_018995948.1">
    <property type="nucleotide sequence ID" value="XM_019135545.1"/>
</dbReference>
<organism evidence="8 9">
    <name type="scientific">Cryptococcus amylolentus CBS 6039</name>
    <dbReference type="NCBI Taxonomy" id="1295533"/>
    <lineage>
        <taxon>Eukaryota</taxon>
        <taxon>Fungi</taxon>
        <taxon>Dikarya</taxon>
        <taxon>Basidiomycota</taxon>
        <taxon>Agaricomycotina</taxon>
        <taxon>Tremellomycetes</taxon>
        <taxon>Tremellales</taxon>
        <taxon>Cryptococcaceae</taxon>
        <taxon>Cryptococcus</taxon>
    </lineage>
</organism>
<dbReference type="GO" id="GO:0006516">
    <property type="term" value="P:glycoprotein catabolic process"/>
    <property type="evidence" value="ECO:0007669"/>
    <property type="project" value="TreeGrafter"/>
</dbReference>
<dbReference type="InterPro" id="IPR054593">
    <property type="entry name" value="Beta-mannosidase-like_N2"/>
</dbReference>
<dbReference type="PANTHER" id="PTHR43730:SF1">
    <property type="entry name" value="BETA-MANNOSIDASE"/>
    <property type="match status" value="1"/>
</dbReference>
<dbReference type="FunFam" id="3.20.20.80:FF:000050">
    <property type="entry name" value="Beta-mannosidase B"/>
    <property type="match status" value="1"/>
</dbReference>